<dbReference type="EMBL" id="CP132914">
    <property type="protein sequence ID" value="WMB73419.1"/>
    <property type="molecule type" value="Genomic_DNA"/>
</dbReference>
<feature type="transmembrane region" description="Helical" evidence="2">
    <location>
        <begin position="18"/>
        <end position="34"/>
    </location>
</feature>
<evidence type="ECO:0000256" key="1">
    <source>
        <dbReference type="SAM" id="MobiDB-lite"/>
    </source>
</evidence>
<dbReference type="RefSeq" id="WP_306684305.1">
    <property type="nucleotide sequence ID" value="NZ_CP132914.1"/>
</dbReference>
<feature type="transmembrane region" description="Helical" evidence="2">
    <location>
        <begin position="93"/>
        <end position="111"/>
    </location>
</feature>
<sequence>MLLKSLFCLHGRDSRPRFVAISVGVYVCIAFAAAAFGANFLMYLLALLGLPLLGLTSLRRLADADKSKGLIGVFLLPLIIFIGLLAADVHIALIGLSLVLAAGLTFWGWRFPAPTIVDYRYGYFGPELDAPTSQAMPRRRVEPTIVPKTIAPKTIDPKIVDPKTIDPKAMASKTAIDPNIIDPKPIVAQDVAVRQSAKSTSHIQAQPQAERHEPHVEQLHAQTISAETVSEPEVDLSTHVESVLTSPRVEPSVSAAEAEREALRQDELRFDALTRMTQNPADFVIPDSHADFRPANTSRVEQTHIELVDVDVDNVDLKHVDFTAAQLDPAERSAEPGWRFTAEEDDEPDSFNDRDHAEEVRQRRAEAKDSGSMTELFRGLFEFLAPLKRFLVLPKIKLPKVERRYWRPAGIGCGVVLLIALVWGLWPNGDSETGDGAEVVTVNAIAPYAGERVTLALPDGFSVALEDDILIMRWLGEKGKAQNLWSLATAKGDKTCSVLSFNNGTDYRPVTVDLKADSASEARFSPLDTQAIIIDLARRGNISLCGYKFSLKGSQAILEQNRTFGDYIAR</sequence>
<dbReference type="Proteomes" id="UP001236800">
    <property type="component" value="Chromosome"/>
</dbReference>
<dbReference type="AlphaFoldDB" id="A0AA50Q3N3"/>
<accession>A0AA50Q3N3</accession>
<organism evidence="3">
    <name type="scientific">Shewanella oncorhynchi</name>
    <dbReference type="NCBI Taxonomy" id="2726434"/>
    <lineage>
        <taxon>Bacteria</taxon>
        <taxon>Pseudomonadati</taxon>
        <taxon>Pseudomonadota</taxon>
        <taxon>Gammaproteobacteria</taxon>
        <taxon>Alteromonadales</taxon>
        <taxon>Shewanellaceae</taxon>
        <taxon>Shewanella</taxon>
    </lineage>
</organism>
<feature type="transmembrane region" description="Helical" evidence="2">
    <location>
        <begin position="40"/>
        <end position="58"/>
    </location>
</feature>
<feature type="transmembrane region" description="Helical" evidence="2">
    <location>
        <begin position="70"/>
        <end position="87"/>
    </location>
</feature>
<name>A0AA50Q3N3_9GAMM</name>
<evidence type="ECO:0008006" key="4">
    <source>
        <dbReference type="Google" id="ProtNLM"/>
    </source>
</evidence>
<dbReference type="GeneID" id="301337912"/>
<dbReference type="KEGG" id="sog:RA178_01970"/>
<keyword evidence="2" id="KW-0472">Membrane</keyword>
<proteinExistence type="predicted"/>
<evidence type="ECO:0000256" key="2">
    <source>
        <dbReference type="SAM" id="Phobius"/>
    </source>
</evidence>
<evidence type="ECO:0000313" key="3">
    <source>
        <dbReference type="EMBL" id="WMB73419.1"/>
    </source>
</evidence>
<reference evidence="3" key="1">
    <citation type="submission" date="2023-08" db="EMBL/GenBank/DDBJ databases">
        <title>Complete genome sequence of Shewanella oncorhynchi Z-P2, a siderophore putrebactin-producing bacterium.</title>
        <authorList>
            <person name="Zhang Y."/>
        </authorList>
    </citation>
    <scope>NUCLEOTIDE SEQUENCE</scope>
    <source>
        <strain evidence="3">Z-P2</strain>
    </source>
</reference>
<feature type="compositionally biased region" description="Basic and acidic residues" evidence="1">
    <location>
        <begin position="351"/>
        <end position="368"/>
    </location>
</feature>
<protein>
    <recommendedName>
        <fullName evidence="4">DUF805 domain-containing protein</fullName>
    </recommendedName>
</protein>
<feature type="transmembrane region" description="Helical" evidence="2">
    <location>
        <begin position="405"/>
        <end position="426"/>
    </location>
</feature>
<keyword evidence="2" id="KW-0812">Transmembrane</keyword>
<keyword evidence="2" id="KW-1133">Transmembrane helix</keyword>
<feature type="region of interest" description="Disordered" evidence="1">
    <location>
        <begin position="330"/>
        <end position="368"/>
    </location>
</feature>
<gene>
    <name evidence="3" type="ORF">RA178_01970</name>
</gene>